<organism evidence="3 4">
    <name type="scientific">Sporosarcina soli</name>
    <dbReference type="NCBI Taxonomy" id="334736"/>
    <lineage>
        <taxon>Bacteria</taxon>
        <taxon>Bacillati</taxon>
        <taxon>Bacillota</taxon>
        <taxon>Bacilli</taxon>
        <taxon>Bacillales</taxon>
        <taxon>Caryophanaceae</taxon>
        <taxon>Sporosarcina</taxon>
    </lineage>
</organism>
<feature type="transmembrane region" description="Helical" evidence="1">
    <location>
        <begin position="24"/>
        <end position="43"/>
    </location>
</feature>
<gene>
    <name evidence="3" type="ORF">ACFPRA_17285</name>
</gene>
<sequence length="444" mass="48736">MTTNQEVNRQVEVATQKSPQMWKFFVYSIIGAFMFFIPVTIAGKNSIMLDHIVSFIQSFATPALPYYALLVIAAGTIYPFLTGKWKKSNVDIVFSMFNIIGLLVGIMLVFQFGPAWLFEPNMGPFLFDKLVIPVGLLVPIGAAFLALLVGYGFLEFVGVLAKPIMRPIWKSPGRSSIDAVASFVGSYSLGLLITNRIYKEGKYSAREAAIIATGFSTVSATFMVIVAKTLGLMDMWNTYFWITLVVTFAVTAITVRIPPLSKIKDEYYEGSTPQPEAEISGSRFAAAWKEAKATVANSPRLFDNIRLNVKDGLVMAMAILPSILSVGLLGLVLAEFTPVFDWIGYIFYPFTLAMQLPEPMLVAKASALGIAEMFLPALLVTESVLIVKFVVAVVSISGIIFFSAFIPCVVSTEIPISIPQLVLLWVVRVILTIIIVTPIAYLIL</sequence>
<keyword evidence="1" id="KW-0812">Transmembrane</keyword>
<dbReference type="EMBL" id="JBHSNO010000008">
    <property type="protein sequence ID" value="MFC5590662.1"/>
    <property type="molecule type" value="Genomic_DNA"/>
</dbReference>
<comment type="caution">
    <text evidence="3">The sequence shown here is derived from an EMBL/GenBank/DDBJ whole genome shotgun (WGS) entry which is preliminary data.</text>
</comment>
<keyword evidence="1" id="KW-0472">Membrane</keyword>
<protein>
    <submittedName>
        <fullName evidence="3">YjiH family protein</fullName>
    </submittedName>
</protein>
<feature type="transmembrane region" description="Helical" evidence="1">
    <location>
        <begin position="208"/>
        <end position="227"/>
    </location>
</feature>
<keyword evidence="1" id="KW-1133">Transmembrane helix</keyword>
<feature type="transmembrane region" description="Helical" evidence="1">
    <location>
        <begin position="422"/>
        <end position="443"/>
    </location>
</feature>
<feature type="transmembrane region" description="Helical" evidence="1">
    <location>
        <begin position="239"/>
        <end position="257"/>
    </location>
</feature>
<evidence type="ECO:0000259" key="2">
    <source>
        <dbReference type="Pfam" id="PF07670"/>
    </source>
</evidence>
<keyword evidence="4" id="KW-1185">Reference proteome</keyword>
<name>A0ABW0TNB4_9BACL</name>
<feature type="domain" description="Nucleoside transporter/FeoB GTPase Gate" evidence="2">
    <location>
        <begin position="132"/>
        <end position="232"/>
    </location>
</feature>
<feature type="transmembrane region" description="Helical" evidence="1">
    <location>
        <begin position="93"/>
        <end position="118"/>
    </location>
</feature>
<dbReference type="Proteomes" id="UP001596109">
    <property type="component" value="Unassembled WGS sequence"/>
</dbReference>
<feature type="transmembrane region" description="Helical" evidence="1">
    <location>
        <begin position="313"/>
        <end position="333"/>
    </location>
</feature>
<accession>A0ABW0TNB4</accession>
<evidence type="ECO:0000313" key="4">
    <source>
        <dbReference type="Proteomes" id="UP001596109"/>
    </source>
</evidence>
<feature type="transmembrane region" description="Helical" evidence="1">
    <location>
        <begin position="130"/>
        <end position="161"/>
    </location>
</feature>
<feature type="transmembrane region" description="Helical" evidence="1">
    <location>
        <begin position="361"/>
        <end position="379"/>
    </location>
</feature>
<reference evidence="4" key="1">
    <citation type="journal article" date="2019" name="Int. J. Syst. Evol. Microbiol.">
        <title>The Global Catalogue of Microorganisms (GCM) 10K type strain sequencing project: providing services to taxonomists for standard genome sequencing and annotation.</title>
        <authorList>
            <consortium name="The Broad Institute Genomics Platform"/>
            <consortium name="The Broad Institute Genome Sequencing Center for Infectious Disease"/>
            <person name="Wu L."/>
            <person name="Ma J."/>
        </authorList>
    </citation>
    <scope>NUCLEOTIDE SEQUENCE [LARGE SCALE GENOMIC DNA]</scope>
    <source>
        <strain evidence="4">CGMCC 4.1434</strain>
    </source>
</reference>
<proteinExistence type="predicted"/>
<dbReference type="InterPro" id="IPR011642">
    <property type="entry name" value="Gate_dom"/>
</dbReference>
<feature type="transmembrane region" description="Helical" evidence="1">
    <location>
        <begin position="385"/>
        <end position="410"/>
    </location>
</feature>
<dbReference type="RefSeq" id="WP_381437442.1">
    <property type="nucleotide sequence ID" value="NZ_JBHSNO010000008.1"/>
</dbReference>
<dbReference type="Pfam" id="PF07670">
    <property type="entry name" value="Gate"/>
    <property type="match status" value="1"/>
</dbReference>
<evidence type="ECO:0000313" key="3">
    <source>
        <dbReference type="EMBL" id="MFC5590662.1"/>
    </source>
</evidence>
<evidence type="ECO:0000256" key="1">
    <source>
        <dbReference type="SAM" id="Phobius"/>
    </source>
</evidence>
<feature type="transmembrane region" description="Helical" evidence="1">
    <location>
        <begin position="63"/>
        <end position="81"/>
    </location>
</feature>